<dbReference type="OrthoDB" id="9804804at2"/>
<dbReference type="EMBL" id="CP027667">
    <property type="protein sequence ID" value="AVO47983.1"/>
    <property type="molecule type" value="Genomic_DNA"/>
</dbReference>
<dbReference type="KEGG" id="mela:C6568_00940"/>
<gene>
    <name evidence="3" type="ORF">C6568_00940</name>
</gene>
<evidence type="ECO:0000313" key="4">
    <source>
        <dbReference type="Proteomes" id="UP000237925"/>
    </source>
</evidence>
<keyword evidence="4" id="KW-1185">Reference proteome</keyword>
<evidence type="ECO:0000256" key="1">
    <source>
        <dbReference type="SAM" id="Phobius"/>
    </source>
</evidence>
<dbReference type="RefSeq" id="WP_106682466.1">
    <property type="nucleotide sequence ID" value="NZ_CP027667.1"/>
</dbReference>
<dbReference type="InterPro" id="IPR021309">
    <property type="entry name" value="YgaP-like_TM"/>
</dbReference>
<organism evidence="3 4">
    <name type="scientific">Melaminivora suipulveris</name>
    <dbReference type="NCBI Taxonomy" id="2109913"/>
    <lineage>
        <taxon>Bacteria</taxon>
        <taxon>Pseudomonadati</taxon>
        <taxon>Pseudomonadota</taxon>
        <taxon>Betaproteobacteria</taxon>
        <taxon>Burkholderiales</taxon>
        <taxon>Comamonadaceae</taxon>
        <taxon>Melaminivora</taxon>
    </lineage>
</organism>
<protein>
    <submittedName>
        <fullName evidence="3">DUF2892 domain-containing protein</fullName>
    </submittedName>
</protein>
<feature type="domain" description="Inner membrane protein YgaP-like transmembrane" evidence="2">
    <location>
        <begin position="1"/>
        <end position="61"/>
    </location>
</feature>
<dbReference type="Pfam" id="PF11127">
    <property type="entry name" value="YgaP-like_TM"/>
    <property type="match status" value="1"/>
</dbReference>
<keyword evidence="1" id="KW-0472">Membrane</keyword>
<evidence type="ECO:0000259" key="2">
    <source>
        <dbReference type="Pfam" id="PF11127"/>
    </source>
</evidence>
<keyword evidence="1" id="KW-0812">Transmembrane</keyword>
<name>A0A2R3Q874_9BURK</name>
<reference evidence="3 4" key="1">
    <citation type="submission" date="2018-03" db="EMBL/GenBank/DDBJ databases">
        <title>Genome sequencing of Melaminivora sp.</title>
        <authorList>
            <person name="Kim S.-J."/>
            <person name="Heo J."/>
            <person name="Ahn J.-H."/>
            <person name="Kwon S.-W."/>
        </authorList>
    </citation>
    <scope>NUCLEOTIDE SEQUENCE [LARGE SCALE GENOMIC DNA]</scope>
    <source>
        <strain evidence="3 4">SC2-9</strain>
    </source>
</reference>
<proteinExistence type="predicted"/>
<feature type="transmembrane region" description="Helical" evidence="1">
    <location>
        <begin position="12"/>
        <end position="34"/>
    </location>
</feature>
<dbReference type="Proteomes" id="UP000237925">
    <property type="component" value="Chromosome"/>
</dbReference>
<dbReference type="AlphaFoldDB" id="A0A2R3Q874"/>
<accession>A0A2R3Q874</accession>
<sequence>MKINVGGIDRVLRIIVGLTLIGLAITGVIGWWGYIGILPLATGLFRVCPAYGLLGMNTCPIKQPK</sequence>
<keyword evidence="1" id="KW-1133">Transmembrane helix</keyword>
<evidence type="ECO:0000313" key="3">
    <source>
        <dbReference type="EMBL" id="AVO47983.1"/>
    </source>
</evidence>